<dbReference type="EMBL" id="CP002305">
    <property type="protein sequence ID" value="ADQ16208.1"/>
    <property type="molecule type" value="Genomic_DNA"/>
</dbReference>
<proteinExistence type="predicted"/>
<organism evidence="2 3">
    <name type="scientific">Leadbetterella byssophila (strain DSM 17132 / JCM 16389 / KACC 11308 / NBRC 106382 / 4M15)</name>
    <dbReference type="NCBI Taxonomy" id="649349"/>
    <lineage>
        <taxon>Bacteria</taxon>
        <taxon>Pseudomonadati</taxon>
        <taxon>Bacteroidota</taxon>
        <taxon>Cytophagia</taxon>
        <taxon>Cytophagales</taxon>
        <taxon>Leadbetterellaceae</taxon>
        <taxon>Leadbetterella</taxon>
    </lineage>
</organism>
<accession>E4RWN9</accession>
<reference key="1">
    <citation type="submission" date="2010-11" db="EMBL/GenBank/DDBJ databases">
        <title>The complete genome of Leadbetterella byssophila DSM 17132.</title>
        <authorList>
            <consortium name="US DOE Joint Genome Institute (JGI-PGF)"/>
            <person name="Lucas S."/>
            <person name="Copeland A."/>
            <person name="Lapidus A."/>
            <person name="Glavina del Rio T."/>
            <person name="Dalin E."/>
            <person name="Tice H."/>
            <person name="Bruce D."/>
            <person name="Goodwin L."/>
            <person name="Pitluck S."/>
            <person name="Kyrpides N."/>
            <person name="Mavromatis K."/>
            <person name="Ivanova N."/>
            <person name="Teshima H."/>
            <person name="Brettin T."/>
            <person name="Detter J.C."/>
            <person name="Han C."/>
            <person name="Tapia R."/>
            <person name="Land M."/>
            <person name="Hauser L."/>
            <person name="Markowitz V."/>
            <person name="Cheng J.-F."/>
            <person name="Hugenholtz P."/>
            <person name="Woyke T."/>
            <person name="Wu D."/>
            <person name="Tindall B."/>
            <person name="Pomrenke H.G."/>
            <person name="Brambilla E."/>
            <person name="Klenk H.-P."/>
            <person name="Eisen J.A."/>
        </authorList>
    </citation>
    <scope>NUCLEOTIDE SEQUENCE [LARGE SCALE GENOMIC DNA]</scope>
    <source>
        <strain>DSM 17132</strain>
    </source>
</reference>
<evidence type="ECO:0000256" key="1">
    <source>
        <dbReference type="SAM" id="MobiDB-lite"/>
    </source>
</evidence>
<dbReference type="KEGG" id="lby:Lbys_0433"/>
<dbReference type="Proteomes" id="UP000007435">
    <property type="component" value="Chromosome"/>
</dbReference>
<evidence type="ECO:0000313" key="2">
    <source>
        <dbReference type="EMBL" id="ADQ16208.1"/>
    </source>
</evidence>
<dbReference type="AlphaFoldDB" id="E4RWN9"/>
<name>E4RWN9_LEAB4</name>
<sequence>MDKSIQISLLTNHSPRFKPGAMEMRETTAKPFQRFKKQELKN</sequence>
<feature type="region of interest" description="Disordered" evidence="1">
    <location>
        <begin position="1"/>
        <end position="42"/>
    </location>
</feature>
<evidence type="ECO:0000313" key="3">
    <source>
        <dbReference type="Proteomes" id="UP000007435"/>
    </source>
</evidence>
<reference evidence="2 3" key="2">
    <citation type="journal article" date="2011" name="Stand. Genomic Sci.">
        <title>Complete genome sequence of Leadbetterella byssophila type strain (4M15).</title>
        <authorList>
            <person name="Abt B."/>
            <person name="Teshima H."/>
            <person name="Lucas S."/>
            <person name="Lapidus A."/>
            <person name="Del Rio T.G."/>
            <person name="Nolan M."/>
            <person name="Tice H."/>
            <person name="Cheng J.F."/>
            <person name="Pitluck S."/>
            <person name="Liolios K."/>
            <person name="Pagani I."/>
            <person name="Ivanova N."/>
            <person name="Mavromatis K."/>
            <person name="Pati A."/>
            <person name="Tapia R."/>
            <person name="Han C."/>
            <person name="Goodwin L."/>
            <person name="Chen A."/>
            <person name="Palaniappan K."/>
            <person name="Land M."/>
            <person name="Hauser L."/>
            <person name="Chang Y.J."/>
            <person name="Jeffries C.D."/>
            <person name="Rohde M."/>
            <person name="Goker M."/>
            <person name="Tindall B.J."/>
            <person name="Detter J.C."/>
            <person name="Woyke T."/>
            <person name="Bristow J."/>
            <person name="Eisen J.A."/>
            <person name="Markowitz V."/>
            <person name="Hugenholtz P."/>
            <person name="Klenk H.P."/>
            <person name="Kyrpides N.C."/>
        </authorList>
    </citation>
    <scope>NUCLEOTIDE SEQUENCE [LARGE SCALE GENOMIC DNA]</scope>
    <source>
        <strain evidence="3">DSM 17132 / JCM 16389 / KACC 11308 / NBRC 106382 / 4M15</strain>
    </source>
</reference>
<dbReference type="HOGENOM" id="CLU_3253428_0_0_10"/>
<protein>
    <submittedName>
        <fullName evidence="2">Uncharacterized protein</fullName>
    </submittedName>
</protein>
<feature type="compositionally biased region" description="Polar residues" evidence="1">
    <location>
        <begin position="1"/>
        <end position="14"/>
    </location>
</feature>
<gene>
    <name evidence="2" type="ordered locus">Lbys_0433</name>
</gene>
<keyword evidence="3" id="KW-1185">Reference proteome</keyword>